<evidence type="ECO:0000256" key="1">
    <source>
        <dbReference type="SAM" id="MobiDB-lite"/>
    </source>
</evidence>
<name>A0A9P0Q1G7_ACAOB</name>
<keyword evidence="3" id="KW-1185">Reference proteome</keyword>
<sequence length="240" mass="26205">MDETGVQLLNKPSKVVTKKGSKDVHVLTSKERGENVTVIACCSADGTFIPPVLIFKGVNRKPVLSDGLPPGSKVYMNRKSSFINSELFVQWLVEQFIPHKPAGPSKQTGNDQVVDDIVEGDGPEFTPTKLLHEVSPVLVLPIPLFSRKKKQVAPVLNSPQNIEKLKQKNKTSNARATKKAEGRKKDDSAGAGPSKKINRHVKKDASKAKTCNNTWSSDDDEPLVKMIKKATSNAKVSNNT</sequence>
<feature type="compositionally biased region" description="Basic and acidic residues" evidence="1">
    <location>
        <begin position="178"/>
        <end position="188"/>
    </location>
</feature>
<reference evidence="2" key="1">
    <citation type="submission" date="2022-03" db="EMBL/GenBank/DDBJ databases">
        <authorList>
            <person name="Sayadi A."/>
        </authorList>
    </citation>
    <scope>NUCLEOTIDE SEQUENCE</scope>
</reference>
<accession>A0A9P0Q1G7</accession>
<comment type="caution">
    <text evidence="2">The sequence shown here is derived from an EMBL/GenBank/DDBJ whole genome shotgun (WGS) entry which is preliminary data.</text>
</comment>
<evidence type="ECO:0008006" key="4">
    <source>
        <dbReference type="Google" id="ProtNLM"/>
    </source>
</evidence>
<dbReference type="AlphaFoldDB" id="A0A9P0Q1G7"/>
<gene>
    <name evidence="2" type="ORF">ACAOBT_LOCUS29474</name>
</gene>
<protein>
    <recommendedName>
        <fullName evidence="4">DDE-1 domain-containing protein</fullName>
    </recommendedName>
</protein>
<feature type="region of interest" description="Disordered" evidence="1">
    <location>
        <begin position="151"/>
        <end position="220"/>
    </location>
</feature>
<dbReference type="EMBL" id="CAKOFQ010007733">
    <property type="protein sequence ID" value="CAH2007076.1"/>
    <property type="molecule type" value="Genomic_DNA"/>
</dbReference>
<organism evidence="2 3">
    <name type="scientific">Acanthoscelides obtectus</name>
    <name type="common">Bean weevil</name>
    <name type="synonym">Bruchus obtectus</name>
    <dbReference type="NCBI Taxonomy" id="200917"/>
    <lineage>
        <taxon>Eukaryota</taxon>
        <taxon>Metazoa</taxon>
        <taxon>Ecdysozoa</taxon>
        <taxon>Arthropoda</taxon>
        <taxon>Hexapoda</taxon>
        <taxon>Insecta</taxon>
        <taxon>Pterygota</taxon>
        <taxon>Neoptera</taxon>
        <taxon>Endopterygota</taxon>
        <taxon>Coleoptera</taxon>
        <taxon>Polyphaga</taxon>
        <taxon>Cucujiformia</taxon>
        <taxon>Chrysomeloidea</taxon>
        <taxon>Chrysomelidae</taxon>
        <taxon>Bruchinae</taxon>
        <taxon>Bruchini</taxon>
        <taxon>Acanthoscelides</taxon>
    </lineage>
</organism>
<dbReference type="Proteomes" id="UP001152888">
    <property type="component" value="Unassembled WGS sequence"/>
</dbReference>
<evidence type="ECO:0000313" key="2">
    <source>
        <dbReference type="EMBL" id="CAH2007076.1"/>
    </source>
</evidence>
<evidence type="ECO:0000313" key="3">
    <source>
        <dbReference type="Proteomes" id="UP001152888"/>
    </source>
</evidence>
<dbReference type="OrthoDB" id="196131at2759"/>
<proteinExistence type="predicted"/>